<evidence type="ECO:0000313" key="4">
    <source>
        <dbReference type="EMBL" id="CAJ0929533.1"/>
    </source>
</evidence>
<dbReference type="PANTHER" id="PTHR11417:SF72">
    <property type="entry name" value="PROLACTIN"/>
    <property type="match status" value="1"/>
</dbReference>
<comment type="caution">
    <text evidence="4">The sequence shown here is derived from an EMBL/GenBank/DDBJ whole genome shotgun (WGS) entry which is preliminary data.</text>
</comment>
<reference evidence="4" key="1">
    <citation type="submission" date="2023-07" db="EMBL/GenBank/DDBJ databases">
        <authorList>
            <person name="Stuckert A."/>
        </authorList>
    </citation>
    <scope>NUCLEOTIDE SEQUENCE</scope>
</reference>
<gene>
    <name evidence="4" type="ORF">RIMI_LOCUS3848622</name>
</gene>
<comment type="subcellular location">
    <subcellularLocation>
        <location evidence="1">Secreted</location>
    </subcellularLocation>
</comment>
<name>A0ABN9L1L1_9NEOB</name>
<keyword evidence="3" id="KW-0964">Secreted</keyword>
<dbReference type="PANTHER" id="PTHR11417">
    <property type="entry name" value="SOMATOTROPIN,PROLACTIN"/>
    <property type="match status" value="1"/>
</dbReference>
<proteinExistence type="inferred from homology"/>
<evidence type="ECO:0000256" key="1">
    <source>
        <dbReference type="ARBA" id="ARBA00004613"/>
    </source>
</evidence>
<dbReference type="Pfam" id="PF00103">
    <property type="entry name" value="Hormone_1"/>
    <property type="match status" value="1"/>
</dbReference>
<comment type="similarity">
    <text evidence="2">Belongs to the somatotropin/prolactin family.</text>
</comment>
<dbReference type="EMBL" id="CAUEEQ010005924">
    <property type="protein sequence ID" value="CAJ0929533.1"/>
    <property type="molecule type" value="Genomic_DNA"/>
</dbReference>
<sequence length="176" mass="19959">MATTKQEKSHVTSRAAAQASTYSLAAITSHDYEGVEVHLVWWIHEAAGAKNYFRTWVSLKHLHYLPSIASLPRVNRETVRKLLLVFLVLNMCLTREVVFSSPICTPGSLQCQVLLSDLFDRAIRLSHYIHSLSTEMFEDILLINIKENTGEITQIQPLPQFVNCAACNRQDNYAID</sequence>
<dbReference type="Gene3D" id="1.20.1250.10">
    <property type="match status" value="1"/>
</dbReference>
<keyword evidence="5" id="KW-1185">Reference proteome</keyword>
<dbReference type="SUPFAM" id="SSF47266">
    <property type="entry name" value="4-helical cytokines"/>
    <property type="match status" value="1"/>
</dbReference>
<dbReference type="InterPro" id="IPR009079">
    <property type="entry name" value="4_helix_cytokine-like_core"/>
</dbReference>
<protein>
    <submittedName>
        <fullName evidence="4">Uncharacterized protein</fullName>
    </submittedName>
</protein>
<dbReference type="Proteomes" id="UP001176940">
    <property type="component" value="Unassembled WGS sequence"/>
</dbReference>
<organism evidence="4 5">
    <name type="scientific">Ranitomeya imitator</name>
    <name type="common">mimic poison frog</name>
    <dbReference type="NCBI Taxonomy" id="111125"/>
    <lineage>
        <taxon>Eukaryota</taxon>
        <taxon>Metazoa</taxon>
        <taxon>Chordata</taxon>
        <taxon>Craniata</taxon>
        <taxon>Vertebrata</taxon>
        <taxon>Euteleostomi</taxon>
        <taxon>Amphibia</taxon>
        <taxon>Batrachia</taxon>
        <taxon>Anura</taxon>
        <taxon>Neobatrachia</taxon>
        <taxon>Hyloidea</taxon>
        <taxon>Dendrobatidae</taxon>
        <taxon>Dendrobatinae</taxon>
        <taxon>Ranitomeya</taxon>
    </lineage>
</organism>
<dbReference type="InterPro" id="IPR001400">
    <property type="entry name" value="Somatotropin/Prolactin"/>
</dbReference>
<evidence type="ECO:0000313" key="5">
    <source>
        <dbReference type="Proteomes" id="UP001176940"/>
    </source>
</evidence>
<evidence type="ECO:0000256" key="2">
    <source>
        <dbReference type="ARBA" id="ARBA00008474"/>
    </source>
</evidence>
<accession>A0ABN9L1L1</accession>
<evidence type="ECO:0000256" key="3">
    <source>
        <dbReference type="ARBA" id="ARBA00022525"/>
    </source>
</evidence>